<dbReference type="RefSeq" id="WP_281735587.1">
    <property type="nucleotide sequence ID" value="NZ_JAKETQ010000001.1"/>
</dbReference>
<dbReference type="InterPro" id="IPR025227">
    <property type="entry name" value="DUF4169"/>
</dbReference>
<name>A0AA41QLN1_9HYPH</name>
<gene>
    <name evidence="2" type="ORF">ML536_08550</name>
</gene>
<keyword evidence="3" id="KW-1185">Reference proteome</keyword>
<accession>A0AA41QLN1</accession>
<protein>
    <submittedName>
        <fullName evidence="2">DUF4169 family protein</fullName>
    </submittedName>
</protein>
<sequence>MGEIVNLKLVRKRKARDEKEAKASENRILFGRTKAEKQKVDAERALAERKIEGHKREE</sequence>
<keyword evidence="1" id="KW-0175">Coiled coil</keyword>
<dbReference type="AlphaFoldDB" id="A0AA41QLN1"/>
<dbReference type="EMBL" id="JALAZD010000001">
    <property type="protein sequence ID" value="MCI0126874.1"/>
    <property type="molecule type" value="Genomic_DNA"/>
</dbReference>
<evidence type="ECO:0000256" key="1">
    <source>
        <dbReference type="SAM" id="Coils"/>
    </source>
</evidence>
<feature type="coiled-coil region" evidence="1">
    <location>
        <begin position="7"/>
        <end position="57"/>
    </location>
</feature>
<evidence type="ECO:0000313" key="3">
    <source>
        <dbReference type="Proteomes" id="UP001156140"/>
    </source>
</evidence>
<comment type="caution">
    <text evidence="2">The sequence shown here is derived from an EMBL/GenBank/DDBJ whole genome shotgun (WGS) entry which is preliminary data.</text>
</comment>
<reference evidence="2" key="1">
    <citation type="submission" date="2022-03" db="EMBL/GenBank/DDBJ databases">
        <title>The complete genome sequence of a Methyloterrigena soli.</title>
        <authorList>
            <person name="Zi Z."/>
        </authorList>
    </citation>
    <scope>NUCLEOTIDE SEQUENCE</scope>
    <source>
        <strain evidence="2">M48</strain>
    </source>
</reference>
<dbReference type="Proteomes" id="UP001156140">
    <property type="component" value="Unassembled WGS sequence"/>
</dbReference>
<dbReference type="Pfam" id="PF13770">
    <property type="entry name" value="DUF4169"/>
    <property type="match status" value="1"/>
</dbReference>
<evidence type="ECO:0000313" key="2">
    <source>
        <dbReference type="EMBL" id="MCI0126874.1"/>
    </source>
</evidence>
<organism evidence="2 3">
    <name type="scientific">Paradevosia shaoguanensis</name>
    <dbReference type="NCBI Taxonomy" id="1335043"/>
    <lineage>
        <taxon>Bacteria</taxon>
        <taxon>Pseudomonadati</taxon>
        <taxon>Pseudomonadota</taxon>
        <taxon>Alphaproteobacteria</taxon>
        <taxon>Hyphomicrobiales</taxon>
        <taxon>Devosiaceae</taxon>
        <taxon>Paradevosia</taxon>
    </lineage>
</organism>
<proteinExistence type="predicted"/>